<dbReference type="InterPro" id="IPR011856">
    <property type="entry name" value="tRNA_endonuc-like_dom_sf"/>
</dbReference>
<organism evidence="3 4">
    <name type="scientific">Thiothrix winogradskyi</name>
    <dbReference type="NCBI Taxonomy" id="96472"/>
    <lineage>
        <taxon>Bacteria</taxon>
        <taxon>Pseudomonadati</taxon>
        <taxon>Pseudomonadota</taxon>
        <taxon>Gammaproteobacteria</taxon>
        <taxon>Thiotrichales</taxon>
        <taxon>Thiotrichaceae</taxon>
        <taxon>Thiothrix</taxon>
    </lineage>
</organism>
<dbReference type="PANTHER" id="PTHR34039">
    <property type="entry name" value="UPF0102 PROTEIN YRAN"/>
    <property type="match status" value="1"/>
</dbReference>
<keyword evidence="4" id="KW-1185">Reference proteome</keyword>
<dbReference type="InterPro" id="IPR011335">
    <property type="entry name" value="Restrct_endonuc-II-like"/>
</dbReference>
<protein>
    <recommendedName>
        <fullName evidence="2">UPF0102 protein L2Y54_06305</fullName>
    </recommendedName>
</protein>
<dbReference type="NCBIfam" id="TIGR00252">
    <property type="entry name" value="YraN family protein"/>
    <property type="match status" value="1"/>
</dbReference>
<dbReference type="Pfam" id="PF02021">
    <property type="entry name" value="UPF0102"/>
    <property type="match status" value="1"/>
</dbReference>
<name>A0ABY3T4J0_9GAMM</name>
<dbReference type="Gene3D" id="3.40.1350.10">
    <property type="match status" value="1"/>
</dbReference>
<reference evidence="3" key="1">
    <citation type="journal article" date="2022" name="Microorganisms">
        <title>Two New Species of Filamentous Sulfur Bacteria of the Genus Thiothrix, Thiothrix winogradskyi sp. nov. and 'Candidatus Thiothrix sulfatifontis' sp. nov.</title>
        <authorList>
            <person name="Ravin N.V."/>
            <person name="Rossetti S."/>
            <person name="Beletsky A.V."/>
            <person name="Kadnikov V.V."/>
            <person name="Rudenko T.S."/>
            <person name="Smolyakov D.D."/>
            <person name="Moskvitina M.I."/>
            <person name="Gureeva M.V."/>
            <person name="Mardanov A.V."/>
            <person name="Grabovich M.Y."/>
        </authorList>
    </citation>
    <scope>NUCLEOTIDE SEQUENCE</scope>
    <source>
        <strain evidence="3">CT3</strain>
    </source>
</reference>
<dbReference type="EMBL" id="CP091244">
    <property type="protein sequence ID" value="UJS25650.1"/>
    <property type="molecule type" value="Genomic_DNA"/>
</dbReference>
<gene>
    <name evidence="3" type="ORF">L2Y54_06305</name>
</gene>
<dbReference type="RefSeq" id="WP_236500952.1">
    <property type="nucleotide sequence ID" value="NZ_CP091244.1"/>
</dbReference>
<sequence>MLTAYRKPLDNKAQAPHLQRGISTEQLACEHLQASGLHLLHQNYRLKMGEIDLIMRDGNVIVFVEVRYRKTTRYGGALHSIDPRKQARIIRTAQHYLQYRAPDAQARFDVVAVEGDNAILWIKNAFDSG</sequence>
<evidence type="ECO:0000256" key="2">
    <source>
        <dbReference type="HAMAP-Rule" id="MF_00048"/>
    </source>
</evidence>
<dbReference type="SUPFAM" id="SSF52980">
    <property type="entry name" value="Restriction endonuclease-like"/>
    <property type="match status" value="1"/>
</dbReference>
<comment type="similarity">
    <text evidence="1 2">Belongs to the UPF0102 family.</text>
</comment>
<dbReference type="HAMAP" id="MF_00048">
    <property type="entry name" value="UPF0102"/>
    <property type="match status" value="1"/>
</dbReference>
<evidence type="ECO:0000256" key="1">
    <source>
        <dbReference type="ARBA" id="ARBA00006738"/>
    </source>
</evidence>
<dbReference type="CDD" id="cd20736">
    <property type="entry name" value="PoNe_Nuclease"/>
    <property type="match status" value="1"/>
</dbReference>
<accession>A0ABY3T4J0</accession>
<dbReference type="PANTHER" id="PTHR34039:SF1">
    <property type="entry name" value="UPF0102 PROTEIN YRAN"/>
    <property type="match status" value="1"/>
</dbReference>
<dbReference type="NCBIfam" id="NF009150">
    <property type="entry name" value="PRK12497.1-3"/>
    <property type="match status" value="1"/>
</dbReference>
<dbReference type="Proteomes" id="UP001054801">
    <property type="component" value="Chromosome"/>
</dbReference>
<dbReference type="InterPro" id="IPR003509">
    <property type="entry name" value="UPF0102_YraN-like"/>
</dbReference>
<proteinExistence type="inferred from homology"/>
<evidence type="ECO:0000313" key="3">
    <source>
        <dbReference type="EMBL" id="UJS25650.1"/>
    </source>
</evidence>
<evidence type="ECO:0000313" key="4">
    <source>
        <dbReference type="Proteomes" id="UP001054801"/>
    </source>
</evidence>